<dbReference type="SUPFAM" id="SSF56112">
    <property type="entry name" value="Protein kinase-like (PK-like)"/>
    <property type="match status" value="1"/>
</dbReference>
<comment type="caution">
    <text evidence="3">The sequence shown here is derived from an EMBL/GenBank/DDBJ whole genome shotgun (WGS) entry which is preliminary data.</text>
</comment>
<name>A0A849A4J6_9ACTN</name>
<dbReference type="RefSeq" id="WP_171199429.1">
    <property type="nucleotide sequence ID" value="NZ_JABEND010000003.1"/>
</dbReference>
<feature type="compositionally biased region" description="Polar residues" evidence="1">
    <location>
        <begin position="442"/>
        <end position="453"/>
    </location>
</feature>
<dbReference type="InterPro" id="IPR011009">
    <property type="entry name" value="Kinase-like_dom_sf"/>
</dbReference>
<dbReference type="InterPro" id="IPR025111">
    <property type="entry name" value="DUF4032"/>
</dbReference>
<evidence type="ECO:0000259" key="2">
    <source>
        <dbReference type="Pfam" id="PF13224"/>
    </source>
</evidence>
<evidence type="ECO:0000256" key="1">
    <source>
        <dbReference type="SAM" id="MobiDB-lite"/>
    </source>
</evidence>
<feature type="compositionally biased region" description="Low complexity" evidence="1">
    <location>
        <begin position="430"/>
        <end position="441"/>
    </location>
</feature>
<sequence>MQFAAGPDPTDLLTLPWSTPLEDWPRDKLVSLPRGISRHVVRFVRIGGIVYAVKEIDTDLAQREFDLLRALAKTGVPVVEAVGVVAGRTTPDGEPLNAALVTKHLRFSLPYRALFSRRLDPDLENKLLDALAELLVRLHLVGFYWGDCSLSNTLFRRDAGALAAYLVDAETGSIRPTLSDGQRLGDLDIAETNLAGELLDLQMSGLLPESVDPVETAQSVVTRYNNLWRELTAPQQLGDDEWWQVERKIRRLNELGYDVGQIQINEDGENGGQQYLQTQVVEAGHHRRRLMQLTGLDVQENQARRILNDLDTFRGQAVMPDTDVDELTVAHHWLTDVFEPVIEAIPPELSNKLEPAEIFHEVLEHRWFLSEAAGREVSMADATRSYIDNVLPYRPEEAALLDPALMGIGSVDDVPDDQDTTAPKTVGGFAAAQAQPAANNPTDNGSGPASGNP</sequence>
<evidence type="ECO:0000313" key="3">
    <source>
        <dbReference type="EMBL" id="NNG35475.1"/>
    </source>
</evidence>
<reference evidence="3 4" key="1">
    <citation type="submission" date="2020-05" db="EMBL/GenBank/DDBJ databases">
        <title>Nakamurella sp. DB0629 isolated from air conditioner.</title>
        <authorList>
            <person name="Kim D.H."/>
            <person name="Kim D.-U."/>
        </authorList>
    </citation>
    <scope>NUCLEOTIDE SEQUENCE [LARGE SCALE GENOMIC DNA]</scope>
    <source>
        <strain evidence="3 4">DB0629</strain>
    </source>
</reference>
<feature type="region of interest" description="Disordered" evidence="1">
    <location>
        <begin position="411"/>
        <end position="453"/>
    </location>
</feature>
<dbReference type="AlphaFoldDB" id="A0A849A4J6"/>
<dbReference type="Proteomes" id="UP000562984">
    <property type="component" value="Unassembled WGS sequence"/>
</dbReference>
<dbReference type="Pfam" id="PF06293">
    <property type="entry name" value="Kdo"/>
    <property type="match status" value="1"/>
</dbReference>
<dbReference type="Pfam" id="PF13224">
    <property type="entry name" value="DUF4032"/>
    <property type="match status" value="1"/>
</dbReference>
<evidence type="ECO:0000313" key="4">
    <source>
        <dbReference type="Proteomes" id="UP000562984"/>
    </source>
</evidence>
<protein>
    <submittedName>
        <fullName evidence="3">DUF4032 domain-containing protein</fullName>
    </submittedName>
</protein>
<organism evidence="3 4">
    <name type="scientific">Nakamurella aerolata</name>
    <dbReference type="NCBI Taxonomy" id="1656892"/>
    <lineage>
        <taxon>Bacteria</taxon>
        <taxon>Bacillati</taxon>
        <taxon>Actinomycetota</taxon>
        <taxon>Actinomycetes</taxon>
        <taxon>Nakamurellales</taxon>
        <taxon>Nakamurellaceae</taxon>
        <taxon>Nakamurella</taxon>
    </lineage>
</organism>
<gene>
    <name evidence="3" type="ORF">HKD39_07070</name>
</gene>
<dbReference type="EMBL" id="JABEND010000003">
    <property type="protein sequence ID" value="NNG35475.1"/>
    <property type="molecule type" value="Genomic_DNA"/>
</dbReference>
<keyword evidence="4" id="KW-1185">Reference proteome</keyword>
<proteinExistence type="predicted"/>
<accession>A0A849A4J6</accession>
<feature type="domain" description="DUF4032" evidence="2">
    <location>
        <begin position="226"/>
        <end position="391"/>
    </location>
</feature>